<organism evidence="4 5">
    <name type="scientific">Thanatephorus cucumeris (strain AG1-IB / isolate 7/3/14)</name>
    <name type="common">Lettuce bottom rot fungus</name>
    <name type="synonym">Rhizoctonia solani</name>
    <dbReference type="NCBI Taxonomy" id="1108050"/>
    <lineage>
        <taxon>Eukaryota</taxon>
        <taxon>Fungi</taxon>
        <taxon>Dikarya</taxon>
        <taxon>Basidiomycota</taxon>
        <taxon>Agaricomycotina</taxon>
        <taxon>Agaricomycetes</taxon>
        <taxon>Cantharellales</taxon>
        <taxon>Ceratobasidiaceae</taxon>
        <taxon>Rhizoctonia</taxon>
        <taxon>Rhizoctonia solani AG-1</taxon>
    </lineage>
</organism>
<accession>A0A0B7F6B2</accession>
<evidence type="ECO:0000256" key="2">
    <source>
        <dbReference type="ARBA" id="ARBA00022840"/>
    </source>
</evidence>
<protein>
    <recommendedName>
        <fullName evidence="3">Protein kinase domain-containing protein</fullName>
    </recommendedName>
</protein>
<keyword evidence="2" id="KW-0067">ATP-binding</keyword>
<name>A0A0B7F6B2_THACB</name>
<dbReference type="STRING" id="1108050.A0A0B7F6B2"/>
<dbReference type="PANTHER" id="PTHR44329">
    <property type="entry name" value="SERINE/THREONINE-PROTEIN KINASE TNNI3K-RELATED"/>
    <property type="match status" value="1"/>
</dbReference>
<dbReference type="InterPro" id="IPR011009">
    <property type="entry name" value="Kinase-like_dom_sf"/>
</dbReference>
<gene>
    <name evidence="4" type="ORF">RSOLAG1IB_06441</name>
</gene>
<dbReference type="GO" id="GO:0005524">
    <property type="term" value="F:ATP binding"/>
    <property type="evidence" value="ECO:0007669"/>
    <property type="project" value="InterPro"/>
</dbReference>
<dbReference type="Pfam" id="PF00069">
    <property type="entry name" value="Pkinase"/>
    <property type="match status" value="1"/>
</dbReference>
<evidence type="ECO:0000256" key="1">
    <source>
        <dbReference type="ARBA" id="ARBA00022741"/>
    </source>
</evidence>
<dbReference type="Gene3D" id="1.10.510.10">
    <property type="entry name" value="Transferase(Phosphotransferase) domain 1"/>
    <property type="match status" value="2"/>
</dbReference>
<dbReference type="PANTHER" id="PTHR44329:SF298">
    <property type="entry name" value="MIXED LINEAGE KINASE DOMAIN-LIKE PROTEIN"/>
    <property type="match status" value="1"/>
</dbReference>
<proteinExistence type="predicted"/>
<dbReference type="AlphaFoldDB" id="A0A0B7F6B2"/>
<dbReference type="Proteomes" id="UP000059188">
    <property type="component" value="Unassembled WGS sequence"/>
</dbReference>
<feature type="domain" description="Protein kinase" evidence="3">
    <location>
        <begin position="121"/>
        <end position="252"/>
    </location>
</feature>
<dbReference type="EMBL" id="LN679112">
    <property type="protein sequence ID" value="CEL53586.1"/>
    <property type="molecule type" value="Genomic_DNA"/>
</dbReference>
<keyword evidence="1" id="KW-0547">Nucleotide-binding</keyword>
<dbReference type="SUPFAM" id="SSF56112">
    <property type="entry name" value="Protein kinase-like (PK-like)"/>
    <property type="match status" value="2"/>
</dbReference>
<evidence type="ECO:0000313" key="4">
    <source>
        <dbReference type="EMBL" id="CEL53586.1"/>
    </source>
</evidence>
<dbReference type="OrthoDB" id="4062651at2759"/>
<evidence type="ECO:0000259" key="3">
    <source>
        <dbReference type="PROSITE" id="PS50011"/>
    </source>
</evidence>
<keyword evidence="5" id="KW-1185">Reference proteome</keyword>
<reference evidence="4 5" key="1">
    <citation type="submission" date="2014-11" db="EMBL/GenBank/DDBJ databases">
        <authorList>
            <person name="Wibberg Daniel"/>
        </authorList>
    </citation>
    <scope>NUCLEOTIDE SEQUENCE [LARGE SCALE GENOMIC DNA]</scope>
    <source>
        <strain evidence="4">Rhizoctonia solani AG1-IB 7/3/14</strain>
    </source>
</reference>
<dbReference type="GO" id="GO:0004674">
    <property type="term" value="F:protein serine/threonine kinase activity"/>
    <property type="evidence" value="ECO:0007669"/>
    <property type="project" value="TreeGrafter"/>
</dbReference>
<evidence type="ECO:0000313" key="5">
    <source>
        <dbReference type="Proteomes" id="UP000059188"/>
    </source>
</evidence>
<dbReference type="PROSITE" id="PS50011">
    <property type="entry name" value="PROTEIN_KINASE_DOM"/>
    <property type="match status" value="1"/>
</dbReference>
<dbReference type="InterPro" id="IPR000719">
    <property type="entry name" value="Prot_kinase_dom"/>
</dbReference>
<dbReference type="InterPro" id="IPR051681">
    <property type="entry name" value="Ser/Thr_Kinases-Pseudokinases"/>
</dbReference>
<sequence length="252" mass="27979">MTILEVFTGDVPYPELSEPNALIAVADGKIPTRPSEFANLKAGYDEILWALLLICFHLVPGNRPSLSSVRDVMNVIQREGQANIQTENTGHIIIKHNTPLPTIIDRLVDQGYLNVTKQLTFIDENHKYSGALSDVYQARLFNGKLVAVKCLRALTNSESKPEKVFKRTARELYAWSISTHPNVLELVGLAVFRDKLAMVAPWMPYGSLLVFINANPEFDRCSLCTQVAEGLVYIHGLGMAHGDIKGQCCSIK</sequence>